<sequence>MAMAMAMDDGWEERRESSLRWRNLLCCGLSLKLEQGKKHSTAIDRFQCPCQVQQVQFTHATRLANSVAANGSLAAGSSSQSGPPSSPFEVGALCWDPAGRYCASRGQVQRESPEDGVAGCLAAGLVVSAAGGYSPETYPIVPSERRKNTPQPGRYKFRLGWFPPGHGRGSQGRIAIALEAPVGRGSHTFLLPGIATAHGRACPGITNKQDGGQGTNELGEEQQEHETLAWFVFGNAPPLPQGLT</sequence>
<reference evidence="1 2" key="1">
    <citation type="submission" date="2018-06" db="EMBL/GenBank/DDBJ databases">
        <title>Genome analysis of cellulolytic fungus Trichoderma lentiforme CFAM-422.</title>
        <authorList>
            <person name="Steindorff A.S."/>
            <person name="Formighieri E.F."/>
            <person name="Midorikawa G.E.O."/>
            <person name="Tamietti M.S."/>
            <person name="Ramos E.Z."/>
            <person name="Silva A.S."/>
            <person name="Bon E.P.S."/>
            <person name="Mendes T.D."/>
            <person name="Damaso M.C.T."/>
            <person name="Favaro L.C.L."/>
        </authorList>
    </citation>
    <scope>NUCLEOTIDE SEQUENCE [LARGE SCALE GENOMIC DNA]</scope>
    <source>
        <strain evidence="1 2">CFAM-422</strain>
    </source>
</reference>
<name>A0A9P4X6K0_9HYPO</name>
<comment type="caution">
    <text evidence="1">The sequence shown here is derived from an EMBL/GenBank/DDBJ whole genome shotgun (WGS) entry which is preliminary data.</text>
</comment>
<dbReference type="AlphaFoldDB" id="A0A9P4X6K0"/>
<protein>
    <submittedName>
        <fullName evidence="1">Uncharacterized protein</fullName>
    </submittedName>
</protein>
<organism evidence="1 2">
    <name type="scientific">Trichoderma lentiforme</name>
    <dbReference type="NCBI Taxonomy" id="1567552"/>
    <lineage>
        <taxon>Eukaryota</taxon>
        <taxon>Fungi</taxon>
        <taxon>Dikarya</taxon>
        <taxon>Ascomycota</taxon>
        <taxon>Pezizomycotina</taxon>
        <taxon>Sordariomycetes</taxon>
        <taxon>Hypocreomycetidae</taxon>
        <taxon>Hypocreales</taxon>
        <taxon>Hypocreaceae</taxon>
        <taxon>Trichoderma</taxon>
    </lineage>
</organism>
<dbReference type="EMBL" id="QLNT01000022">
    <property type="protein sequence ID" value="KAF3060717.1"/>
    <property type="molecule type" value="Genomic_DNA"/>
</dbReference>
<proteinExistence type="predicted"/>
<evidence type="ECO:0000313" key="1">
    <source>
        <dbReference type="EMBL" id="KAF3060717.1"/>
    </source>
</evidence>
<gene>
    <name evidence="1" type="ORF">CFAM422_010966</name>
</gene>
<dbReference type="Proteomes" id="UP000801864">
    <property type="component" value="Unassembled WGS sequence"/>
</dbReference>
<keyword evidence="2" id="KW-1185">Reference proteome</keyword>
<accession>A0A9P4X6K0</accession>
<evidence type="ECO:0000313" key="2">
    <source>
        <dbReference type="Proteomes" id="UP000801864"/>
    </source>
</evidence>